<reference evidence="3" key="1">
    <citation type="journal article" date="2019" name="Int. J. Syst. Evol. Microbiol.">
        <title>The Global Catalogue of Microorganisms (GCM) 10K type strain sequencing project: providing services to taxonomists for standard genome sequencing and annotation.</title>
        <authorList>
            <consortium name="The Broad Institute Genomics Platform"/>
            <consortium name="The Broad Institute Genome Sequencing Center for Infectious Disease"/>
            <person name="Wu L."/>
            <person name="Ma J."/>
        </authorList>
    </citation>
    <scope>NUCLEOTIDE SEQUENCE [LARGE SCALE GENOMIC DNA]</scope>
    <source>
        <strain evidence="3">JCM 9651</strain>
    </source>
</reference>
<comment type="caution">
    <text evidence="2">The sequence shown here is derived from an EMBL/GenBank/DDBJ whole genome shotgun (WGS) entry which is preliminary data.</text>
</comment>
<evidence type="ECO:0000256" key="1">
    <source>
        <dbReference type="SAM" id="MobiDB-lite"/>
    </source>
</evidence>
<proteinExistence type="predicted"/>
<organism evidence="2 3">
    <name type="scientific">Streptomyces sannanensis</name>
    <dbReference type="NCBI Taxonomy" id="285536"/>
    <lineage>
        <taxon>Bacteria</taxon>
        <taxon>Bacillati</taxon>
        <taxon>Actinomycetota</taxon>
        <taxon>Actinomycetes</taxon>
        <taxon>Kitasatosporales</taxon>
        <taxon>Streptomycetaceae</taxon>
        <taxon>Streptomyces</taxon>
    </lineage>
</organism>
<dbReference type="Proteomes" id="UP001499990">
    <property type="component" value="Unassembled WGS sequence"/>
</dbReference>
<evidence type="ECO:0000313" key="2">
    <source>
        <dbReference type="EMBL" id="GAA3373073.1"/>
    </source>
</evidence>
<protein>
    <submittedName>
        <fullName evidence="2">Uncharacterized protein</fullName>
    </submittedName>
</protein>
<gene>
    <name evidence="2" type="ORF">GCM10020367_31570</name>
</gene>
<feature type="region of interest" description="Disordered" evidence="1">
    <location>
        <begin position="44"/>
        <end position="64"/>
    </location>
</feature>
<keyword evidence="3" id="KW-1185">Reference proteome</keyword>
<evidence type="ECO:0000313" key="3">
    <source>
        <dbReference type="Proteomes" id="UP001499990"/>
    </source>
</evidence>
<name>A0ABP6SCD3_9ACTN</name>
<accession>A0ABP6SCD3</accession>
<dbReference type="EMBL" id="BAAAYL010000001">
    <property type="protein sequence ID" value="GAA3373073.1"/>
    <property type="molecule type" value="Genomic_DNA"/>
</dbReference>
<sequence length="103" mass="11652">MRTEMLRPDGSPVRVLVVDGEAPLAELLWQGRVPDDGVTLYDLTTPSGTGSRTPSPRVRRPVSWSVPRPCRPADRRRRCCCAGPWGYPPIERSRELGERQTRR</sequence>